<dbReference type="Pfam" id="PF02358">
    <property type="entry name" value="Trehalose_PPase"/>
    <property type="match status" value="1"/>
</dbReference>
<dbReference type="SUPFAM" id="SSF56784">
    <property type="entry name" value="HAD-like"/>
    <property type="match status" value="1"/>
</dbReference>
<dbReference type="InterPro" id="IPR036412">
    <property type="entry name" value="HAD-like_sf"/>
</dbReference>
<dbReference type="GO" id="GO:0005992">
    <property type="term" value="P:trehalose biosynthetic process"/>
    <property type="evidence" value="ECO:0007669"/>
    <property type="project" value="InterPro"/>
</dbReference>
<dbReference type="InterPro" id="IPR003337">
    <property type="entry name" value="Trehalose_PPase"/>
</dbReference>
<dbReference type="InterPro" id="IPR023214">
    <property type="entry name" value="HAD_sf"/>
</dbReference>
<dbReference type="Gene3D" id="3.30.70.1020">
    <property type="entry name" value="Trehalose-6-phosphate phosphatase related protein, domain 2"/>
    <property type="match status" value="1"/>
</dbReference>
<evidence type="ECO:0000313" key="1">
    <source>
        <dbReference type="EMBL" id="QQG35959.1"/>
    </source>
</evidence>
<organism evidence="1 2">
    <name type="scientific">Micavibrio aeruginosavorus</name>
    <dbReference type="NCBI Taxonomy" id="349221"/>
    <lineage>
        <taxon>Bacteria</taxon>
        <taxon>Pseudomonadati</taxon>
        <taxon>Bdellovibrionota</taxon>
        <taxon>Bdellovibrionia</taxon>
        <taxon>Bdellovibrionales</taxon>
        <taxon>Pseudobdellovibrionaceae</taxon>
        <taxon>Micavibrio</taxon>
    </lineage>
</organism>
<keyword evidence="1" id="KW-0378">Hydrolase</keyword>
<dbReference type="AlphaFoldDB" id="A0A7T5UG75"/>
<dbReference type="Gene3D" id="3.40.50.1000">
    <property type="entry name" value="HAD superfamily/HAD-like"/>
    <property type="match status" value="1"/>
</dbReference>
<dbReference type="Proteomes" id="UP000595362">
    <property type="component" value="Chromosome"/>
</dbReference>
<sequence>MKRKGLLGNLAVLTDVDMTLLPSMSTDTTDEKRAIINTLHQRLSGAFAFVTGRPARSLDTSFPEQLPASVEHHAAWRPAGRGSFRPLAPILDSDGIADFALRQIAGNLAIFNSQKDVLGDKPGVFIEKKNHSVALVFAARATPQEGRDLLNTVAQGVLSSFGLQNSHRVSIGRDAVEVVPMGLNKADAVRHFMDTDAFRGKTPIFLGDGLPDANGMKVCAEEFGGYGIAVGPGIPDAPYVRERVGGIDDVWNYLRRLANAPR</sequence>
<dbReference type="EMBL" id="CP066681">
    <property type="protein sequence ID" value="QQG35959.1"/>
    <property type="molecule type" value="Genomic_DNA"/>
</dbReference>
<gene>
    <name evidence="1" type="ORF">HYS17_10730</name>
</gene>
<reference evidence="1 2" key="1">
    <citation type="submission" date="2020-07" db="EMBL/GenBank/DDBJ databases">
        <title>Huge and variable diversity of episymbiotic CPR bacteria and DPANN archaea in groundwater ecosystems.</title>
        <authorList>
            <person name="He C.Y."/>
            <person name="Keren R."/>
            <person name="Whittaker M."/>
            <person name="Farag I.F."/>
            <person name="Doudna J."/>
            <person name="Cate J.H.D."/>
            <person name="Banfield J.F."/>
        </authorList>
    </citation>
    <scope>NUCLEOTIDE SEQUENCE [LARGE SCALE GENOMIC DNA]</scope>
    <source>
        <strain evidence="1">NC_groundwater_70_Ag_B-0.1um_54_66</strain>
    </source>
</reference>
<dbReference type="InterPro" id="IPR006379">
    <property type="entry name" value="HAD-SF_hydro_IIB"/>
</dbReference>
<evidence type="ECO:0000313" key="2">
    <source>
        <dbReference type="Proteomes" id="UP000595362"/>
    </source>
</evidence>
<proteinExistence type="predicted"/>
<dbReference type="NCBIfam" id="TIGR01484">
    <property type="entry name" value="HAD-SF-IIB"/>
    <property type="match status" value="1"/>
</dbReference>
<name>A0A7T5UG75_9BACT</name>
<accession>A0A7T5UG75</accession>
<dbReference type="GO" id="GO:0016791">
    <property type="term" value="F:phosphatase activity"/>
    <property type="evidence" value="ECO:0007669"/>
    <property type="project" value="UniProtKB-ARBA"/>
</dbReference>
<protein>
    <submittedName>
        <fullName evidence="1">HAD-IIB family hydrolase</fullName>
    </submittedName>
</protein>